<feature type="compositionally biased region" description="Basic and acidic residues" evidence="1">
    <location>
        <begin position="8"/>
        <end position="20"/>
    </location>
</feature>
<feature type="region of interest" description="Disordered" evidence="1">
    <location>
        <begin position="1"/>
        <end position="20"/>
    </location>
</feature>
<dbReference type="InterPro" id="IPR055492">
    <property type="entry name" value="DUF7064"/>
</dbReference>
<reference evidence="5" key="1">
    <citation type="submission" date="2017-06" db="EMBL/GenBank/DDBJ databases">
        <authorList>
            <person name="Varghese N."/>
            <person name="Submissions S."/>
        </authorList>
    </citation>
    <scope>NUCLEOTIDE SEQUENCE [LARGE SCALE GENOMIC DNA]</scope>
    <source>
        <strain evidence="5">DSM 44485</strain>
    </source>
</reference>
<evidence type="ECO:0000313" key="5">
    <source>
        <dbReference type="Proteomes" id="UP000198420"/>
    </source>
</evidence>
<sequence>MSMFAEQIEPHHEYRHRADDDPAYNESTYYNFACPESGAVGWLRVAIQENRLAAQAGVMLFLPGEALFDYRRLSAAAPGGLTAGDLTFEIVEPLRRQRLTFDGRLASFADPRVLTTPSSAFREAPRRTVRIELDVRGQGPAFGTNGDDPANYVEESMALGHFEQFIAVRGTITVDGRGIEVNGRGLRDHSWGPRDWAGPCWYRWAIANLDDGTQVMGLFVARRTGETIREAALVKGGALTEAGLEDVRVRWTGDGFGEEVVIVLSTPDGPLTLTATAATPHRFFPLRHHRRDDDGAALDTRIGYSVYEFRTDDGRTGLGVVEILDQLVDGLPLGMRQTTEPA</sequence>
<dbReference type="Pfam" id="PF23213">
    <property type="entry name" value="DUF7065"/>
    <property type="match status" value="1"/>
</dbReference>
<keyword evidence="5" id="KW-1185">Reference proteome</keyword>
<dbReference type="Pfam" id="PF23212">
    <property type="entry name" value="DUF7064"/>
    <property type="match status" value="1"/>
</dbReference>
<evidence type="ECO:0008006" key="6">
    <source>
        <dbReference type="Google" id="ProtNLM"/>
    </source>
</evidence>
<dbReference type="SUPFAM" id="SSF159245">
    <property type="entry name" value="AttH-like"/>
    <property type="match status" value="1"/>
</dbReference>
<organism evidence="4 5">
    <name type="scientific">Actinomadura mexicana</name>
    <dbReference type="NCBI Taxonomy" id="134959"/>
    <lineage>
        <taxon>Bacteria</taxon>
        <taxon>Bacillati</taxon>
        <taxon>Actinomycetota</taxon>
        <taxon>Actinomycetes</taxon>
        <taxon>Streptosporangiales</taxon>
        <taxon>Thermomonosporaceae</taxon>
        <taxon>Actinomadura</taxon>
    </lineage>
</organism>
<gene>
    <name evidence="4" type="ORF">SAMN06265355_111199</name>
</gene>
<accession>A0A239BZQ7</accession>
<evidence type="ECO:0000313" key="4">
    <source>
        <dbReference type="EMBL" id="SNS13370.1"/>
    </source>
</evidence>
<dbReference type="OrthoDB" id="115252at2"/>
<evidence type="ECO:0000259" key="2">
    <source>
        <dbReference type="Pfam" id="PF23212"/>
    </source>
</evidence>
<dbReference type="EMBL" id="FZNP01000011">
    <property type="protein sequence ID" value="SNS13370.1"/>
    <property type="molecule type" value="Genomic_DNA"/>
</dbReference>
<evidence type="ECO:0000256" key="1">
    <source>
        <dbReference type="SAM" id="MobiDB-lite"/>
    </source>
</evidence>
<proteinExistence type="predicted"/>
<dbReference type="AlphaFoldDB" id="A0A239BZQ7"/>
<protein>
    <recommendedName>
        <fullName evidence="6">Hydroxyneurosporene synthase (CrtC)</fullName>
    </recommendedName>
</protein>
<feature type="domain" description="DUF7065" evidence="3">
    <location>
        <begin position="152"/>
        <end position="194"/>
    </location>
</feature>
<dbReference type="Proteomes" id="UP000198420">
    <property type="component" value="Unassembled WGS sequence"/>
</dbReference>
<feature type="domain" description="DUF7064" evidence="2">
    <location>
        <begin position="195"/>
        <end position="326"/>
    </location>
</feature>
<name>A0A239BZQ7_9ACTN</name>
<evidence type="ECO:0000259" key="3">
    <source>
        <dbReference type="Pfam" id="PF23213"/>
    </source>
</evidence>
<dbReference type="InterPro" id="IPR055493">
    <property type="entry name" value="DUF7065"/>
</dbReference>